<protein>
    <submittedName>
        <fullName evidence="2">Uncharacterized protein</fullName>
    </submittedName>
</protein>
<keyword evidence="3" id="KW-1185">Reference proteome</keyword>
<feature type="compositionally biased region" description="Polar residues" evidence="1">
    <location>
        <begin position="121"/>
        <end position="148"/>
    </location>
</feature>
<feature type="region of interest" description="Disordered" evidence="1">
    <location>
        <begin position="1"/>
        <end position="148"/>
    </location>
</feature>
<evidence type="ECO:0000313" key="2">
    <source>
        <dbReference type="EMBL" id="KIX08031.1"/>
    </source>
</evidence>
<dbReference type="Proteomes" id="UP000053617">
    <property type="component" value="Unassembled WGS sequence"/>
</dbReference>
<proteinExistence type="predicted"/>
<dbReference type="RefSeq" id="XP_013275167.1">
    <property type="nucleotide sequence ID" value="XM_013419713.1"/>
</dbReference>
<dbReference type="EMBL" id="KN847476">
    <property type="protein sequence ID" value="KIX08031.1"/>
    <property type="molecule type" value="Genomic_DNA"/>
</dbReference>
<accession>A0A0D2IXH9</accession>
<organism evidence="2 3">
    <name type="scientific">Rhinocladiella mackenziei CBS 650.93</name>
    <dbReference type="NCBI Taxonomy" id="1442369"/>
    <lineage>
        <taxon>Eukaryota</taxon>
        <taxon>Fungi</taxon>
        <taxon>Dikarya</taxon>
        <taxon>Ascomycota</taxon>
        <taxon>Pezizomycotina</taxon>
        <taxon>Eurotiomycetes</taxon>
        <taxon>Chaetothyriomycetidae</taxon>
        <taxon>Chaetothyriales</taxon>
        <taxon>Herpotrichiellaceae</taxon>
        <taxon>Rhinocladiella</taxon>
    </lineage>
</organism>
<feature type="compositionally biased region" description="Basic and acidic residues" evidence="1">
    <location>
        <begin position="98"/>
        <end position="114"/>
    </location>
</feature>
<gene>
    <name evidence="2" type="ORF">Z518_02686</name>
</gene>
<name>A0A0D2IXH9_9EURO</name>
<feature type="compositionally biased region" description="Basic residues" evidence="1">
    <location>
        <begin position="82"/>
        <end position="97"/>
    </location>
</feature>
<dbReference type="VEuPathDB" id="FungiDB:Z518_02686"/>
<sequence>MGQLGSIEETEGDTMSGLPKDSSPRDNNQSPLPQEEDDAKKTSSPSQTKLTLKNTHIRADSAASSSPKTTPTQNSLLERRSNWNRRLRWRPRPRWRRNPMDTWDKDMENFRMSREPMFTHGRSSNIERGSSGTQPDDCQTGTPDTEPF</sequence>
<dbReference type="GeneID" id="25290757"/>
<feature type="compositionally biased region" description="Polar residues" evidence="1">
    <location>
        <begin position="42"/>
        <end position="54"/>
    </location>
</feature>
<evidence type="ECO:0000256" key="1">
    <source>
        <dbReference type="SAM" id="MobiDB-lite"/>
    </source>
</evidence>
<evidence type="ECO:0000313" key="3">
    <source>
        <dbReference type="Proteomes" id="UP000053617"/>
    </source>
</evidence>
<dbReference type="HOGENOM" id="CLU_1759819_0_0_1"/>
<reference evidence="2 3" key="1">
    <citation type="submission" date="2015-01" db="EMBL/GenBank/DDBJ databases">
        <title>The Genome Sequence of Rhinocladiella mackenzie CBS 650.93.</title>
        <authorList>
            <consortium name="The Broad Institute Genomics Platform"/>
            <person name="Cuomo C."/>
            <person name="de Hoog S."/>
            <person name="Gorbushina A."/>
            <person name="Stielow B."/>
            <person name="Teixiera M."/>
            <person name="Abouelleil A."/>
            <person name="Chapman S.B."/>
            <person name="Priest M."/>
            <person name="Young S.K."/>
            <person name="Wortman J."/>
            <person name="Nusbaum C."/>
            <person name="Birren B."/>
        </authorList>
    </citation>
    <scope>NUCLEOTIDE SEQUENCE [LARGE SCALE GENOMIC DNA]</scope>
    <source>
        <strain evidence="2 3">CBS 650.93</strain>
    </source>
</reference>
<dbReference type="AlphaFoldDB" id="A0A0D2IXH9"/>